<reference evidence="1 2" key="1">
    <citation type="submission" date="2019-05" db="EMBL/GenBank/DDBJ databases">
        <title>Another draft genome of Portunus trituberculatus and its Hox gene families provides insights of decapod evolution.</title>
        <authorList>
            <person name="Jeong J.-H."/>
            <person name="Song I."/>
            <person name="Kim S."/>
            <person name="Choi T."/>
            <person name="Kim D."/>
            <person name="Ryu S."/>
            <person name="Kim W."/>
        </authorList>
    </citation>
    <scope>NUCLEOTIDE SEQUENCE [LARGE SCALE GENOMIC DNA]</scope>
    <source>
        <tissue evidence="1">Muscle</tissue>
    </source>
</reference>
<evidence type="ECO:0000313" key="1">
    <source>
        <dbReference type="EMBL" id="MPC51044.1"/>
    </source>
</evidence>
<name>A0A5B7G3J0_PORTR</name>
<dbReference type="EMBL" id="VSRR010009911">
    <property type="protein sequence ID" value="MPC51044.1"/>
    <property type="molecule type" value="Genomic_DNA"/>
</dbReference>
<gene>
    <name evidence="1" type="ORF">E2C01_044881</name>
</gene>
<accession>A0A5B7G3J0</accession>
<dbReference type="Proteomes" id="UP000324222">
    <property type="component" value="Unassembled WGS sequence"/>
</dbReference>
<evidence type="ECO:0000313" key="2">
    <source>
        <dbReference type="Proteomes" id="UP000324222"/>
    </source>
</evidence>
<sequence>MSITACDSSDVMRSQLETPHCHCPELVSLNLRASDLLGIQPGCVTGLNMAEDVSIAKEERRLLDFPITMK</sequence>
<keyword evidence="2" id="KW-1185">Reference proteome</keyword>
<dbReference type="AlphaFoldDB" id="A0A5B7G3J0"/>
<proteinExistence type="predicted"/>
<comment type="caution">
    <text evidence="1">The sequence shown here is derived from an EMBL/GenBank/DDBJ whole genome shotgun (WGS) entry which is preliminary data.</text>
</comment>
<protein>
    <submittedName>
        <fullName evidence="1">Uncharacterized protein</fullName>
    </submittedName>
</protein>
<organism evidence="1 2">
    <name type="scientific">Portunus trituberculatus</name>
    <name type="common">Swimming crab</name>
    <name type="synonym">Neptunus trituberculatus</name>
    <dbReference type="NCBI Taxonomy" id="210409"/>
    <lineage>
        <taxon>Eukaryota</taxon>
        <taxon>Metazoa</taxon>
        <taxon>Ecdysozoa</taxon>
        <taxon>Arthropoda</taxon>
        <taxon>Crustacea</taxon>
        <taxon>Multicrustacea</taxon>
        <taxon>Malacostraca</taxon>
        <taxon>Eumalacostraca</taxon>
        <taxon>Eucarida</taxon>
        <taxon>Decapoda</taxon>
        <taxon>Pleocyemata</taxon>
        <taxon>Brachyura</taxon>
        <taxon>Eubrachyura</taxon>
        <taxon>Portunoidea</taxon>
        <taxon>Portunidae</taxon>
        <taxon>Portuninae</taxon>
        <taxon>Portunus</taxon>
    </lineage>
</organism>